<dbReference type="PANTHER" id="PTHR35530">
    <property type="entry name" value="TAUTOMERASE-RELATED"/>
    <property type="match status" value="1"/>
</dbReference>
<evidence type="ECO:0000259" key="3">
    <source>
        <dbReference type="Pfam" id="PF01361"/>
    </source>
</evidence>
<comment type="caution">
    <text evidence="4">The sequence shown here is derived from an EMBL/GenBank/DDBJ whole genome shotgun (WGS) entry which is preliminary data.</text>
</comment>
<keyword evidence="5" id="KW-1185">Reference proteome</keyword>
<dbReference type="SUPFAM" id="SSF55331">
    <property type="entry name" value="Tautomerase/MIF"/>
    <property type="match status" value="1"/>
</dbReference>
<dbReference type="Proteomes" id="UP000291088">
    <property type="component" value="Unassembled WGS sequence"/>
</dbReference>
<evidence type="ECO:0000313" key="5">
    <source>
        <dbReference type="Proteomes" id="UP000291088"/>
    </source>
</evidence>
<dbReference type="GO" id="GO:0016853">
    <property type="term" value="F:isomerase activity"/>
    <property type="evidence" value="ECO:0007669"/>
    <property type="project" value="UniProtKB-KW"/>
</dbReference>
<dbReference type="Pfam" id="PF01361">
    <property type="entry name" value="Tautomerase"/>
    <property type="match status" value="1"/>
</dbReference>
<keyword evidence="2" id="KW-0413">Isomerase</keyword>
<evidence type="ECO:0000256" key="2">
    <source>
        <dbReference type="ARBA" id="ARBA00023235"/>
    </source>
</evidence>
<dbReference type="RefSeq" id="WP_129333802.1">
    <property type="nucleotide sequence ID" value="NZ_SDVB01000311.1"/>
</dbReference>
<gene>
    <name evidence="4" type="ORF">EUU22_20250</name>
</gene>
<dbReference type="EMBL" id="SDVB01000311">
    <property type="protein sequence ID" value="RYC04502.1"/>
    <property type="molecule type" value="Genomic_DNA"/>
</dbReference>
<accession>A0A4Q2SGW9</accession>
<dbReference type="OrthoDB" id="9803586at2"/>
<dbReference type="InterPro" id="IPR014347">
    <property type="entry name" value="Tautomerase/MIF_sf"/>
</dbReference>
<proteinExistence type="inferred from homology"/>
<sequence length="135" mass="14945">MPIINITLSTRPDAARSKRIAHEVTELTQRHLRKDPTVTAVAIAHIEPEHWFAGGPSLADQQRESFWLDIKVVDGTNTKDELAAYIAAIYEGVGNILGELHPESYAFVHEVSAAAYGFGGRTQEYRYIKGRLAAV</sequence>
<organism evidence="4 5">
    <name type="scientific">Ciceribacter ferrooxidans</name>
    <dbReference type="NCBI Taxonomy" id="2509717"/>
    <lineage>
        <taxon>Bacteria</taxon>
        <taxon>Pseudomonadati</taxon>
        <taxon>Pseudomonadota</taxon>
        <taxon>Alphaproteobacteria</taxon>
        <taxon>Hyphomicrobiales</taxon>
        <taxon>Rhizobiaceae</taxon>
        <taxon>Ciceribacter</taxon>
    </lineage>
</organism>
<dbReference type="Gene3D" id="3.30.429.10">
    <property type="entry name" value="Macrophage Migration Inhibitory Factor"/>
    <property type="match status" value="2"/>
</dbReference>
<reference evidence="4 5" key="1">
    <citation type="submission" date="2019-01" db="EMBL/GenBank/DDBJ databases">
        <authorList>
            <person name="Deng T."/>
        </authorList>
    </citation>
    <scope>NUCLEOTIDE SEQUENCE [LARGE SCALE GENOMIC DNA]</scope>
    <source>
        <strain evidence="4 5">F8825</strain>
    </source>
</reference>
<comment type="similarity">
    <text evidence="1">Belongs to the 4-oxalocrotonate tautomerase family.</text>
</comment>
<feature type="domain" description="4-oxalocrotonate tautomerase-like" evidence="3">
    <location>
        <begin position="2"/>
        <end position="60"/>
    </location>
</feature>
<name>A0A4Q2SGW9_9HYPH</name>
<protein>
    <submittedName>
        <fullName evidence="4">4-oxalocrotonate tautomerase family protein</fullName>
    </submittedName>
</protein>
<dbReference type="InterPro" id="IPR004370">
    <property type="entry name" value="4-OT-like_dom"/>
</dbReference>
<dbReference type="PANTHER" id="PTHR35530:SF1">
    <property type="entry name" value="2-HYDROXYMUCONATE TAUTOMERASE"/>
    <property type="match status" value="1"/>
</dbReference>
<evidence type="ECO:0000313" key="4">
    <source>
        <dbReference type="EMBL" id="RYC04502.1"/>
    </source>
</evidence>
<evidence type="ECO:0000256" key="1">
    <source>
        <dbReference type="ARBA" id="ARBA00006723"/>
    </source>
</evidence>
<dbReference type="AlphaFoldDB" id="A0A4Q2SGW9"/>